<keyword evidence="7" id="KW-1185">Reference proteome</keyword>
<feature type="domain" description="HTH tetR-type" evidence="5">
    <location>
        <begin position="10"/>
        <end position="70"/>
    </location>
</feature>
<keyword evidence="3" id="KW-0804">Transcription</keyword>
<dbReference type="InterPro" id="IPR025996">
    <property type="entry name" value="MT1864/Rv1816-like_C"/>
</dbReference>
<gene>
    <name evidence="6" type="ORF">SAMN03097708_02726</name>
</gene>
<dbReference type="PANTHER" id="PTHR30055">
    <property type="entry name" value="HTH-TYPE TRANSCRIPTIONAL REGULATOR RUTR"/>
    <property type="match status" value="1"/>
</dbReference>
<feature type="DNA-binding region" description="H-T-H motif" evidence="4">
    <location>
        <begin position="33"/>
        <end position="52"/>
    </location>
</feature>
<dbReference type="PRINTS" id="PR00455">
    <property type="entry name" value="HTHTETR"/>
</dbReference>
<evidence type="ECO:0000256" key="4">
    <source>
        <dbReference type="PROSITE-ProRule" id="PRU00335"/>
    </source>
</evidence>
<protein>
    <submittedName>
        <fullName evidence="6">Transcriptional regulator, TetR family</fullName>
    </submittedName>
</protein>
<dbReference type="EMBL" id="FMWD01000009">
    <property type="protein sequence ID" value="SCZ64870.1"/>
    <property type="molecule type" value="Genomic_DNA"/>
</dbReference>
<dbReference type="InterPro" id="IPR009057">
    <property type="entry name" value="Homeodomain-like_sf"/>
</dbReference>
<dbReference type="GO" id="GO:0003700">
    <property type="term" value="F:DNA-binding transcription factor activity"/>
    <property type="evidence" value="ECO:0007669"/>
    <property type="project" value="TreeGrafter"/>
</dbReference>
<evidence type="ECO:0000256" key="1">
    <source>
        <dbReference type="ARBA" id="ARBA00023015"/>
    </source>
</evidence>
<evidence type="ECO:0000256" key="3">
    <source>
        <dbReference type="ARBA" id="ARBA00023163"/>
    </source>
</evidence>
<dbReference type="PANTHER" id="PTHR30055:SF212">
    <property type="entry name" value="TETR-FAMILY FAMILY TRANSCRIPTIONAL REGULATOR"/>
    <property type="match status" value="1"/>
</dbReference>
<evidence type="ECO:0000313" key="6">
    <source>
        <dbReference type="EMBL" id="SCZ64870.1"/>
    </source>
</evidence>
<dbReference type="Pfam" id="PF13305">
    <property type="entry name" value="TetR_C_33"/>
    <property type="match status" value="1"/>
</dbReference>
<name>A0A1G5QTJ4_9GAMM</name>
<keyword evidence="1" id="KW-0805">Transcription regulation</keyword>
<dbReference type="PROSITE" id="PS50977">
    <property type="entry name" value="HTH_TETR_2"/>
    <property type="match status" value="1"/>
</dbReference>
<dbReference type="SUPFAM" id="SSF46689">
    <property type="entry name" value="Homeodomain-like"/>
    <property type="match status" value="1"/>
</dbReference>
<dbReference type="GO" id="GO:0000976">
    <property type="term" value="F:transcription cis-regulatory region binding"/>
    <property type="evidence" value="ECO:0007669"/>
    <property type="project" value="TreeGrafter"/>
</dbReference>
<dbReference type="AlphaFoldDB" id="A0A1G5QTJ4"/>
<dbReference type="OrthoDB" id="7223515at2"/>
<reference evidence="6 7" key="1">
    <citation type="submission" date="2016-10" db="EMBL/GenBank/DDBJ databases">
        <authorList>
            <person name="de Groot N.N."/>
        </authorList>
    </citation>
    <scope>NUCLEOTIDE SEQUENCE [LARGE SCALE GENOMIC DNA]</scope>
    <source>
        <strain evidence="6 7">HLD2</strain>
    </source>
</reference>
<dbReference type="InterPro" id="IPR001647">
    <property type="entry name" value="HTH_TetR"/>
</dbReference>
<dbReference type="Proteomes" id="UP000199648">
    <property type="component" value="Unassembled WGS sequence"/>
</dbReference>
<sequence>MARRSDHSREEIREMTLNAAEELVSKQGLTGLSARKIATAIGYTPGTLYLVFKNLDELILHLNARILDHLYAYLEARQSEQGTPRERLVTLAHAYIDFATANTPLWNVLFEDVVADADQLPAWYTDRLTRVFGLVERALSPLADHHNETTIRQAARVLWASVHGICILKIRQRLDLAGGQSVEEMAEMLLDNFLAGFSARKS</sequence>
<dbReference type="InterPro" id="IPR050109">
    <property type="entry name" value="HTH-type_TetR-like_transc_reg"/>
</dbReference>
<evidence type="ECO:0000313" key="7">
    <source>
        <dbReference type="Proteomes" id="UP000199648"/>
    </source>
</evidence>
<dbReference type="Pfam" id="PF00440">
    <property type="entry name" value="TetR_N"/>
    <property type="match status" value="1"/>
</dbReference>
<proteinExistence type="predicted"/>
<dbReference type="InterPro" id="IPR036271">
    <property type="entry name" value="Tet_transcr_reg_TetR-rel_C_sf"/>
</dbReference>
<dbReference type="Gene3D" id="1.10.357.10">
    <property type="entry name" value="Tetracycline Repressor, domain 2"/>
    <property type="match status" value="1"/>
</dbReference>
<evidence type="ECO:0000256" key="2">
    <source>
        <dbReference type="ARBA" id="ARBA00023125"/>
    </source>
</evidence>
<accession>A0A1G5QTJ4</accession>
<organism evidence="6 7">
    <name type="scientific">Thiohalomonas denitrificans</name>
    <dbReference type="NCBI Taxonomy" id="415747"/>
    <lineage>
        <taxon>Bacteria</taxon>
        <taxon>Pseudomonadati</taxon>
        <taxon>Pseudomonadota</taxon>
        <taxon>Gammaproteobacteria</taxon>
        <taxon>Thiohalomonadales</taxon>
        <taxon>Thiohalomonadaceae</taxon>
        <taxon>Thiohalomonas</taxon>
    </lineage>
</organism>
<dbReference type="SUPFAM" id="SSF48498">
    <property type="entry name" value="Tetracyclin repressor-like, C-terminal domain"/>
    <property type="match status" value="1"/>
</dbReference>
<dbReference type="RefSeq" id="WP_092998260.1">
    <property type="nucleotide sequence ID" value="NZ_FMWD01000009.1"/>
</dbReference>
<dbReference type="STRING" id="415747.SAMN03097708_02726"/>
<keyword evidence="2 4" id="KW-0238">DNA-binding</keyword>
<evidence type="ECO:0000259" key="5">
    <source>
        <dbReference type="PROSITE" id="PS50977"/>
    </source>
</evidence>